<proteinExistence type="predicted"/>
<reference evidence="2 3" key="1">
    <citation type="submission" date="2021-05" db="EMBL/GenBank/DDBJ databases">
        <title>Aequorivita echinoideorum JCM 30378 genome.</title>
        <authorList>
            <person name="Zhang H."/>
            <person name="Li C."/>
        </authorList>
    </citation>
    <scope>NUCLEOTIDE SEQUENCE [LARGE SCALE GENOMIC DNA]</scope>
    <source>
        <strain evidence="2 3">JCM30378</strain>
    </source>
</reference>
<feature type="domain" description="NadR/Ttd14 AAA" evidence="1">
    <location>
        <begin position="5"/>
        <end position="169"/>
    </location>
</feature>
<protein>
    <submittedName>
        <fullName evidence="2">AAA family ATPase</fullName>
    </submittedName>
</protein>
<gene>
    <name evidence="2" type="ORF">KIV10_08230</name>
</gene>
<dbReference type="SUPFAM" id="SSF52540">
    <property type="entry name" value="P-loop containing nucleoside triphosphate hydrolases"/>
    <property type="match status" value="1"/>
</dbReference>
<comment type="caution">
    <text evidence="2">The sequence shown here is derived from an EMBL/GenBank/DDBJ whole genome shotgun (WGS) entry which is preliminary data.</text>
</comment>
<evidence type="ECO:0000259" key="1">
    <source>
        <dbReference type="Pfam" id="PF13521"/>
    </source>
</evidence>
<dbReference type="RefSeq" id="WP_214113037.1">
    <property type="nucleotide sequence ID" value="NZ_JAHCTB010000003.1"/>
</dbReference>
<dbReference type="Gene3D" id="3.40.50.300">
    <property type="entry name" value="P-loop containing nucleotide triphosphate hydrolases"/>
    <property type="match status" value="1"/>
</dbReference>
<name>A0ABS5S4L3_9FLAO</name>
<dbReference type="InterPro" id="IPR027417">
    <property type="entry name" value="P-loop_NTPase"/>
</dbReference>
<evidence type="ECO:0000313" key="2">
    <source>
        <dbReference type="EMBL" id="MBT0608166.1"/>
    </source>
</evidence>
<dbReference type="EMBL" id="JAHCTB010000003">
    <property type="protein sequence ID" value="MBT0608166.1"/>
    <property type="molecule type" value="Genomic_DNA"/>
</dbReference>
<dbReference type="Proteomes" id="UP001297092">
    <property type="component" value="Unassembled WGS sequence"/>
</dbReference>
<sequence>MKTKRIVITGGPGSGKTSIIKYIEENGFSVIHEISRSVILEAQKEGIEQLFLTNPILFSQKLLEGRLKQFHDASKYTSDFLFYDRGMPDVTAYMDFVKTDYPKNFSQICNENRYDCIFILPPWKEIYHTDNERYENYEQAESLYHYLYAAYENYGYNVINVPVGKIAERVDFIVNKLKK</sequence>
<accession>A0ABS5S4L3</accession>
<keyword evidence="3" id="KW-1185">Reference proteome</keyword>
<dbReference type="InterPro" id="IPR038727">
    <property type="entry name" value="NadR/Ttd14_AAA_dom"/>
</dbReference>
<evidence type="ECO:0000313" key="3">
    <source>
        <dbReference type="Proteomes" id="UP001297092"/>
    </source>
</evidence>
<dbReference type="Pfam" id="PF13521">
    <property type="entry name" value="AAA_28"/>
    <property type="match status" value="1"/>
</dbReference>
<organism evidence="2 3">
    <name type="scientific">Aequorivita echinoideorum</name>
    <dbReference type="NCBI Taxonomy" id="1549647"/>
    <lineage>
        <taxon>Bacteria</taxon>
        <taxon>Pseudomonadati</taxon>
        <taxon>Bacteroidota</taxon>
        <taxon>Flavobacteriia</taxon>
        <taxon>Flavobacteriales</taxon>
        <taxon>Flavobacteriaceae</taxon>
        <taxon>Aequorivita</taxon>
    </lineage>
</organism>